<dbReference type="Proteomes" id="UP000054047">
    <property type="component" value="Unassembled WGS sequence"/>
</dbReference>
<gene>
    <name evidence="2" type="ORF">ANCDUO_15116</name>
</gene>
<feature type="compositionally biased region" description="Basic and acidic residues" evidence="1">
    <location>
        <begin position="35"/>
        <end position="46"/>
    </location>
</feature>
<feature type="compositionally biased region" description="Basic and acidic residues" evidence="1">
    <location>
        <begin position="200"/>
        <end position="215"/>
    </location>
</feature>
<proteinExistence type="predicted"/>
<evidence type="ECO:0000313" key="3">
    <source>
        <dbReference type="Proteomes" id="UP000054047"/>
    </source>
</evidence>
<name>A0A0C2CY07_9BILA</name>
<accession>A0A0C2CY07</accession>
<feature type="region of interest" description="Disordered" evidence="1">
    <location>
        <begin position="35"/>
        <end position="86"/>
    </location>
</feature>
<feature type="compositionally biased region" description="Basic residues" evidence="1">
    <location>
        <begin position="143"/>
        <end position="152"/>
    </location>
</feature>
<feature type="compositionally biased region" description="Acidic residues" evidence="1">
    <location>
        <begin position="174"/>
        <end position="185"/>
    </location>
</feature>
<evidence type="ECO:0000313" key="2">
    <source>
        <dbReference type="EMBL" id="KIH54737.1"/>
    </source>
</evidence>
<dbReference type="EMBL" id="KN738572">
    <property type="protein sequence ID" value="KIH54737.1"/>
    <property type="molecule type" value="Genomic_DNA"/>
</dbReference>
<feature type="compositionally biased region" description="Basic residues" evidence="1">
    <location>
        <begin position="188"/>
        <end position="199"/>
    </location>
</feature>
<feature type="compositionally biased region" description="Basic and acidic residues" evidence="1">
    <location>
        <begin position="56"/>
        <end position="75"/>
    </location>
</feature>
<feature type="region of interest" description="Disordered" evidence="1">
    <location>
        <begin position="126"/>
        <end position="280"/>
    </location>
</feature>
<keyword evidence="3" id="KW-1185">Reference proteome</keyword>
<dbReference type="AlphaFoldDB" id="A0A0C2CY07"/>
<evidence type="ECO:0000256" key="1">
    <source>
        <dbReference type="SAM" id="MobiDB-lite"/>
    </source>
</evidence>
<reference evidence="2 3" key="1">
    <citation type="submission" date="2013-12" db="EMBL/GenBank/DDBJ databases">
        <title>Draft genome of the parsitic nematode Ancylostoma duodenale.</title>
        <authorList>
            <person name="Mitreva M."/>
        </authorList>
    </citation>
    <scope>NUCLEOTIDE SEQUENCE [LARGE SCALE GENOMIC DNA]</scope>
    <source>
        <strain evidence="2 3">Zhejiang</strain>
    </source>
</reference>
<organism evidence="2 3">
    <name type="scientific">Ancylostoma duodenale</name>
    <dbReference type="NCBI Taxonomy" id="51022"/>
    <lineage>
        <taxon>Eukaryota</taxon>
        <taxon>Metazoa</taxon>
        <taxon>Ecdysozoa</taxon>
        <taxon>Nematoda</taxon>
        <taxon>Chromadorea</taxon>
        <taxon>Rhabditida</taxon>
        <taxon>Rhabditina</taxon>
        <taxon>Rhabditomorpha</taxon>
        <taxon>Strongyloidea</taxon>
        <taxon>Ancylostomatidae</taxon>
        <taxon>Ancylostomatinae</taxon>
        <taxon>Ancylostoma</taxon>
    </lineage>
</organism>
<protein>
    <submittedName>
        <fullName evidence="2">Uncharacterized protein</fullName>
    </submittedName>
</protein>
<sequence>MNSTGTAHDIGGNQHELSIAWESKTRNYQKFTRAKDTSNYTEKDRSAVLGIGLSRNKTESPKKEDAVAKSPKKEEEPTDVSSNSNTTVSTLSVAEYFAGKMAALKAKRGQTESEAKVDTSVKIEETVVKEEVEGQETEEERKERKKKRKEMKRLRESMQYETPTESCEIKVEVVEEQEIAEDDEEERKRRKRDKKLKRRQEREQAEVENAKRARTEQNCTEDEVETQAKKEKRKKDKRIVEGEVSIDQNTPLGHLSYPRISGSSPEARLSEITEYQQSYA</sequence>